<evidence type="ECO:0000256" key="1">
    <source>
        <dbReference type="ARBA" id="ARBA00008858"/>
    </source>
</evidence>
<evidence type="ECO:0000256" key="4">
    <source>
        <dbReference type="SAM" id="Phobius"/>
    </source>
</evidence>
<feature type="region of interest" description="Disordered" evidence="3">
    <location>
        <begin position="354"/>
        <end position="381"/>
    </location>
</feature>
<reference evidence="5" key="1">
    <citation type="journal article" date="2020" name="Stud. Mycol.">
        <title>101 Dothideomycetes genomes: a test case for predicting lifestyles and emergence of pathogens.</title>
        <authorList>
            <person name="Haridas S."/>
            <person name="Albert R."/>
            <person name="Binder M."/>
            <person name="Bloem J."/>
            <person name="Labutti K."/>
            <person name="Salamov A."/>
            <person name="Andreopoulos B."/>
            <person name="Baker S."/>
            <person name="Barry K."/>
            <person name="Bills G."/>
            <person name="Bluhm B."/>
            <person name="Cannon C."/>
            <person name="Castanera R."/>
            <person name="Culley D."/>
            <person name="Daum C."/>
            <person name="Ezra D."/>
            <person name="Gonzalez J."/>
            <person name="Henrissat B."/>
            <person name="Kuo A."/>
            <person name="Liang C."/>
            <person name="Lipzen A."/>
            <person name="Lutzoni F."/>
            <person name="Magnuson J."/>
            <person name="Mondo S."/>
            <person name="Nolan M."/>
            <person name="Ohm R."/>
            <person name="Pangilinan J."/>
            <person name="Park H.-J."/>
            <person name="Ramirez L."/>
            <person name="Alfaro M."/>
            <person name="Sun H."/>
            <person name="Tritt A."/>
            <person name="Yoshinaga Y."/>
            <person name="Zwiers L.-H."/>
            <person name="Turgeon B."/>
            <person name="Goodwin S."/>
            <person name="Spatafora J."/>
            <person name="Crous P."/>
            <person name="Grigoriev I."/>
        </authorList>
    </citation>
    <scope>NUCLEOTIDE SEQUENCE</scope>
    <source>
        <strain evidence="5">CBS 207.26</strain>
    </source>
</reference>
<accession>A0A6A6EJU1</accession>
<dbReference type="PANTHER" id="PTHR31571:SF1">
    <property type="entry name" value="ALTERED INHERITANCE OF MITOCHONDRIA PROTEIN 6"/>
    <property type="match status" value="1"/>
</dbReference>
<dbReference type="AlphaFoldDB" id="A0A6A6EJU1"/>
<evidence type="ECO:0000313" key="6">
    <source>
        <dbReference type="Proteomes" id="UP000800200"/>
    </source>
</evidence>
<dbReference type="EMBL" id="ML994619">
    <property type="protein sequence ID" value="KAF2190176.1"/>
    <property type="molecule type" value="Genomic_DNA"/>
</dbReference>
<keyword evidence="4" id="KW-0472">Membrane</keyword>
<keyword evidence="4" id="KW-0812">Transmembrane</keyword>
<evidence type="ECO:0000256" key="3">
    <source>
        <dbReference type="SAM" id="MobiDB-lite"/>
    </source>
</evidence>
<feature type="transmembrane region" description="Helical" evidence="4">
    <location>
        <begin position="103"/>
        <end position="123"/>
    </location>
</feature>
<dbReference type="OrthoDB" id="4153866at2759"/>
<dbReference type="GO" id="GO:0006629">
    <property type="term" value="P:lipid metabolic process"/>
    <property type="evidence" value="ECO:0007669"/>
    <property type="project" value="InterPro"/>
</dbReference>
<evidence type="ECO:0000313" key="5">
    <source>
        <dbReference type="EMBL" id="KAF2190176.1"/>
    </source>
</evidence>
<name>A0A6A6EJU1_9PEZI</name>
<organism evidence="5 6">
    <name type="scientific">Zopfia rhizophila CBS 207.26</name>
    <dbReference type="NCBI Taxonomy" id="1314779"/>
    <lineage>
        <taxon>Eukaryota</taxon>
        <taxon>Fungi</taxon>
        <taxon>Dikarya</taxon>
        <taxon>Ascomycota</taxon>
        <taxon>Pezizomycotina</taxon>
        <taxon>Dothideomycetes</taxon>
        <taxon>Dothideomycetes incertae sedis</taxon>
        <taxon>Zopfiaceae</taxon>
        <taxon>Zopfia</taxon>
    </lineage>
</organism>
<protein>
    <recommendedName>
        <fullName evidence="2">Altered inheritance of mitochondria protein 6</fullName>
    </recommendedName>
</protein>
<sequence length="486" mass="54991">MAPIPRSANTTPADSLRHDFEVADLNTPLKAAPIVSLRALEDGEDDFEDVDLSKRLSLWRRVLMIRKRHGRKSVPEHQPLRLLDTDEKIMEASVSRCWSREHGVRVCMAILILILCFFGIVHLTNVFQSLVPVIWDDDMHTFLPTWGKAGELGEGLASYPTDFTRDVTPMSCHSHNDYWRRVPLYEALHFGCTGVEADVWLFDNDLFVGHNTISLTRNRTFRSLYVDPLVNILDHQNPVTEFGKASRNGVFDKDPSQTLVLLVDFKNSGEDIYPVVVQQLSALREKGYLTCYDGKTILPGPITVVATGNAPFNLLTTNSTYRDIFFDAPLSELYEEPESSFSVSSSYPKTASKFTLTAGPHSPPQARSSGVRRRLNSGQGTVGTNKSSIFDITNSYYASVSFKKAIGIVWGGRLSHKQMKLIRGQIQGAKRRGLKARYWGTPKWPVGLRNHVWDVLSQEGIDYINGDDLRAMTREDWRRRRHHGWL</sequence>
<proteinExistence type="inferred from homology"/>
<dbReference type="PANTHER" id="PTHR31571">
    <property type="entry name" value="ALTERED INHERITANCE OF MITOCHONDRIA PROTEIN 6"/>
    <property type="match status" value="1"/>
</dbReference>
<dbReference type="InterPro" id="IPR017946">
    <property type="entry name" value="PLC-like_Pdiesterase_TIM-brl"/>
</dbReference>
<keyword evidence="6" id="KW-1185">Reference proteome</keyword>
<comment type="similarity">
    <text evidence="1">Belongs to the AIM6 family.</text>
</comment>
<dbReference type="Proteomes" id="UP000800200">
    <property type="component" value="Unassembled WGS sequence"/>
</dbReference>
<evidence type="ECO:0000256" key="2">
    <source>
        <dbReference type="ARBA" id="ARBA00014286"/>
    </source>
</evidence>
<dbReference type="GO" id="GO:0008081">
    <property type="term" value="F:phosphoric diester hydrolase activity"/>
    <property type="evidence" value="ECO:0007669"/>
    <property type="project" value="InterPro"/>
</dbReference>
<dbReference type="SUPFAM" id="SSF51695">
    <property type="entry name" value="PLC-like phosphodiesterases"/>
    <property type="match status" value="1"/>
</dbReference>
<keyword evidence="4" id="KW-1133">Transmembrane helix</keyword>
<gene>
    <name evidence="5" type="ORF">K469DRAFT_699781</name>
</gene>
<dbReference type="InterPro" id="IPR051236">
    <property type="entry name" value="HAT_RTT109-like"/>
</dbReference>